<dbReference type="PANTHER" id="PTHR21678">
    <property type="entry name" value="GROWTH INHIBITION AND DIFFERENTIATION RELATED PROTEIN 88"/>
    <property type="match status" value="1"/>
</dbReference>
<dbReference type="InterPro" id="IPR039884">
    <property type="entry name" value="R3HC1/R3HCL"/>
</dbReference>
<keyword evidence="2" id="KW-1185">Reference proteome</keyword>
<protein>
    <submittedName>
        <fullName evidence="3">Uncharacterized protein LOC104590320 isoform X1</fullName>
    </submittedName>
</protein>
<gene>
    <name evidence="3" type="primary">LOC104590320</name>
</gene>
<dbReference type="InParanoid" id="A0A1U7Z2A3"/>
<dbReference type="Proteomes" id="UP000189703">
    <property type="component" value="Unplaced"/>
</dbReference>
<evidence type="ECO:0000313" key="2">
    <source>
        <dbReference type="Proteomes" id="UP000189703"/>
    </source>
</evidence>
<dbReference type="OMA" id="NYGTRHV"/>
<dbReference type="RefSeq" id="XP_010247243.1">
    <property type="nucleotide sequence ID" value="XM_010248941.2"/>
</dbReference>
<dbReference type="Gene3D" id="3.30.70.330">
    <property type="match status" value="1"/>
</dbReference>
<proteinExistence type="predicted"/>
<dbReference type="PANTHER" id="PTHR21678:SF0">
    <property type="entry name" value="C3H1-TYPE DOMAIN-CONTAINING PROTEIN"/>
    <property type="match status" value="1"/>
</dbReference>
<dbReference type="eggNOG" id="KOG4483">
    <property type="taxonomic scope" value="Eukaryota"/>
</dbReference>
<name>A0A1U7Z2A3_NELNU</name>
<sequence>MEGVEKWSDSVENLLDEGDIDGAISLLESVILKTQIGSSSPSSNLQLATALSDLAKLYSSKGFSLKADEIQTKAFLIKQRAQVIHSAGDSSAVTKKELEDNTVSSVDNDNSSCNASDCNPPPDEDDDWEALADRAPNELFPPQHKAVCENDTDWEAVADCAPSKLFSPQHEAGGSHIPFEDAKSQTPKRRGRGTFLYMKNSLYSDEQRDVATISEDNFTSHGSEGDAKLRDSSFGTSHVLVLEDFPPSTRTVELEKIFLHFRDQDFVIRWVNDTVALAVFRTPSIVSFAAREAHKSINCPFTVRELNEDDRLLTSISMRDLEPPYPRPKTDTRTAQRLIAQGIGQKLLTTFGSSELGKQEEARRDRIVTRQNLRDVAWGSD</sequence>
<dbReference type="AlphaFoldDB" id="A0A1U7Z2A3"/>
<evidence type="ECO:0000313" key="3">
    <source>
        <dbReference type="RefSeq" id="XP_010247243.1"/>
    </source>
</evidence>
<dbReference type="GeneID" id="104590320"/>
<dbReference type="InterPro" id="IPR012677">
    <property type="entry name" value="Nucleotide-bd_a/b_plait_sf"/>
</dbReference>
<feature type="region of interest" description="Disordered" evidence="1">
    <location>
        <begin position="88"/>
        <end position="129"/>
    </location>
</feature>
<accession>A0A1U7Z2A3</accession>
<reference evidence="3" key="1">
    <citation type="submission" date="2025-08" db="UniProtKB">
        <authorList>
            <consortium name="RefSeq"/>
        </authorList>
    </citation>
    <scope>IDENTIFICATION</scope>
</reference>
<evidence type="ECO:0000256" key="1">
    <source>
        <dbReference type="SAM" id="MobiDB-lite"/>
    </source>
</evidence>
<dbReference type="KEGG" id="nnu:104590320"/>
<feature type="compositionally biased region" description="Low complexity" evidence="1">
    <location>
        <begin position="101"/>
        <end position="118"/>
    </location>
</feature>
<dbReference type="FunCoup" id="A0A1U7Z2A3">
    <property type="interactions" value="1367"/>
</dbReference>
<organism evidence="2 3">
    <name type="scientific">Nelumbo nucifera</name>
    <name type="common">Sacred lotus</name>
    <dbReference type="NCBI Taxonomy" id="4432"/>
    <lineage>
        <taxon>Eukaryota</taxon>
        <taxon>Viridiplantae</taxon>
        <taxon>Streptophyta</taxon>
        <taxon>Embryophyta</taxon>
        <taxon>Tracheophyta</taxon>
        <taxon>Spermatophyta</taxon>
        <taxon>Magnoliopsida</taxon>
        <taxon>Proteales</taxon>
        <taxon>Nelumbonaceae</taxon>
        <taxon>Nelumbo</taxon>
    </lineage>
</organism>
<dbReference type="STRING" id="4432.A0A1U7Z2A3"/>
<feature type="region of interest" description="Disordered" evidence="1">
    <location>
        <begin position="169"/>
        <end position="188"/>
    </location>
</feature>
<dbReference type="OrthoDB" id="5418203at2759"/>